<dbReference type="SFLD" id="SFLDG01129">
    <property type="entry name" value="C1.5:_HAD__Beta-PGM__Phosphata"/>
    <property type="match status" value="1"/>
</dbReference>
<sequence length="231" mass="25332">MPGSDPLRTVLFDLDGTLADTAPDMYAALAALQREQGVPMLPFEAVRNQVSHGGAALVRLAFPDAEGDRFETLRQRFLTLYAEHYLCRDTGLFPGMETLLDTIERLGMNWGIVTNKPAWLTDPLVRAMDLHQRAVTVISGDTTPQRKPHPMPMLLACEQAACQPAECLYVGDAERDIQAGRATGTHTLVALYGYIDDPQAPATWGADGAIDHPEQILPWLPAESRVGITLR</sequence>
<evidence type="ECO:0000256" key="1">
    <source>
        <dbReference type="ARBA" id="ARBA00022723"/>
    </source>
</evidence>
<dbReference type="GO" id="GO:0005829">
    <property type="term" value="C:cytosol"/>
    <property type="evidence" value="ECO:0007669"/>
    <property type="project" value="TreeGrafter"/>
</dbReference>
<dbReference type="SUPFAM" id="SSF56784">
    <property type="entry name" value="HAD-like"/>
    <property type="match status" value="1"/>
</dbReference>
<evidence type="ECO:0000313" key="5">
    <source>
        <dbReference type="EMBL" id="SEP93334.1"/>
    </source>
</evidence>
<organism evidence="5 6">
    <name type="scientific">Ectothiorhodospira magna</name>
    <dbReference type="NCBI Taxonomy" id="867345"/>
    <lineage>
        <taxon>Bacteria</taxon>
        <taxon>Pseudomonadati</taxon>
        <taxon>Pseudomonadota</taxon>
        <taxon>Gammaproteobacteria</taxon>
        <taxon>Chromatiales</taxon>
        <taxon>Ectothiorhodospiraceae</taxon>
        <taxon>Ectothiorhodospira</taxon>
    </lineage>
</organism>
<dbReference type="Gene3D" id="3.40.50.1000">
    <property type="entry name" value="HAD superfamily/HAD-like"/>
    <property type="match status" value="1"/>
</dbReference>
<dbReference type="SFLD" id="SFLDS00003">
    <property type="entry name" value="Haloacid_Dehalogenase"/>
    <property type="match status" value="1"/>
</dbReference>
<dbReference type="PANTHER" id="PTHR43434:SF23">
    <property type="entry name" value="PHOSPHOGLYCOLATE PHOSPHATASE"/>
    <property type="match status" value="1"/>
</dbReference>
<dbReference type="EMBL" id="FOFO01000011">
    <property type="protein sequence ID" value="SEP93334.1"/>
    <property type="molecule type" value="Genomic_DNA"/>
</dbReference>
<dbReference type="NCBIfam" id="TIGR01509">
    <property type="entry name" value="HAD-SF-IA-v3"/>
    <property type="match status" value="1"/>
</dbReference>
<dbReference type="GO" id="GO:0006281">
    <property type="term" value="P:DNA repair"/>
    <property type="evidence" value="ECO:0007669"/>
    <property type="project" value="TreeGrafter"/>
</dbReference>
<protein>
    <submittedName>
        <fullName evidence="5">Phosphoglycolate phosphatase</fullName>
    </submittedName>
</protein>
<accession>A0A1H9BWQ9</accession>
<dbReference type="STRING" id="867345.SAMN05421693_11135"/>
<dbReference type="PANTHER" id="PTHR43434">
    <property type="entry name" value="PHOSPHOGLYCOLATE PHOSPHATASE"/>
    <property type="match status" value="1"/>
</dbReference>
<evidence type="ECO:0000313" key="6">
    <source>
        <dbReference type="Proteomes" id="UP000199496"/>
    </source>
</evidence>
<dbReference type="AlphaFoldDB" id="A0A1H9BWQ9"/>
<evidence type="ECO:0000256" key="4">
    <source>
        <dbReference type="ARBA" id="ARBA00023277"/>
    </source>
</evidence>
<evidence type="ECO:0000256" key="3">
    <source>
        <dbReference type="ARBA" id="ARBA00022842"/>
    </source>
</evidence>
<dbReference type="Proteomes" id="UP000199496">
    <property type="component" value="Unassembled WGS sequence"/>
</dbReference>
<dbReference type="PRINTS" id="PR00413">
    <property type="entry name" value="HADHALOGNASE"/>
</dbReference>
<dbReference type="GO" id="GO:0046872">
    <property type="term" value="F:metal ion binding"/>
    <property type="evidence" value="ECO:0007669"/>
    <property type="project" value="UniProtKB-KW"/>
</dbReference>
<keyword evidence="3" id="KW-0460">Magnesium</keyword>
<keyword evidence="6" id="KW-1185">Reference proteome</keyword>
<dbReference type="NCBIfam" id="TIGR01549">
    <property type="entry name" value="HAD-SF-IA-v1"/>
    <property type="match status" value="1"/>
</dbReference>
<proteinExistence type="predicted"/>
<dbReference type="InterPro" id="IPR036412">
    <property type="entry name" value="HAD-like_sf"/>
</dbReference>
<keyword evidence="1" id="KW-0479">Metal-binding</keyword>
<reference evidence="5 6" key="1">
    <citation type="submission" date="2016-10" db="EMBL/GenBank/DDBJ databases">
        <authorList>
            <person name="de Groot N.N."/>
        </authorList>
    </citation>
    <scope>NUCLEOTIDE SEQUENCE [LARGE SCALE GENOMIC DNA]</scope>
    <source>
        <strain evidence="5 6">B7-7</strain>
    </source>
</reference>
<keyword evidence="2" id="KW-0378">Hydrolase</keyword>
<dbReference type="GO" id="GO:0008967">
    <property type="term" value="F:phosphoglycolate phosphatase activity"/>
    <property type="evidence" value="ECO:0007669"/>
    <property type="project" value="TreeGrafter"/>
</dbReference>
<dbReference type="InterPro" id="IPR023214">
    <property type="entry name" value="HAD_sf"/>
</dbReference>
<dbReference type="InterPro" id="IPR006439">
    <property type="entry name" value="HAD-SF_hydro_IA"/>
</dbReference>
<keyword evidence="4" id="KW-0119">Carbohydrate metabolism</keyword>
<dbReference type="OrthoDB" id="9776368at2"/>
<dbReference type="Gene3D" id="1.10.150.240">
    <property type="entry name" value="Putative phosphatase, domain 2"/>
    <property type="match status" value="1"/>
</dbReference>
<dbReference type="RefSeq" id="WP_090205791.1">
    <property type="nucleotide sequence ID" value="NZ_FOFO01000011.1"/>
</dbReference>
<dbReference type="InterPro" id="IPR023198">
    <property type="entry name" value="PGP-like_dom2"/>
</dbReference>
<name>A0A1H9BWQ9_9GAMM</name>
<dbReference type="Pfam" id="PF13419">
    <property type="entry name" value="HAD_2"/>
    <property type="match status" value="1"/>
</dbReference>
<evidence type="ECO:0000256" key="2">
    <source>
        <dbReference type="ARBA" id="ARBA00022801"/>
    </source>
</evidence>
<dbReference type="InterPro" id="IPR050155">
    <property type="entry name" value="HAD-like_hydrolase_sf"/>
</dbReference>
<gene>
    <name evidence="5" type="ORF">SAMN05421693_11135</name>
</gene>
<dbReference type="InterPro" id="IPR041492">
    <property type="entry name" value="HAD_2"/>
</dbReference>